<reference evidence="3" key="4">
    <citation type="journal article" date="2001" name="Nature">
        <title>Functional annotation of a full-length mouse cDNA collection.</title>
        <authorList>
            <consortium name="The RIKEN Genome Exploration Research Group Phase II Team and the FANTOM Consortium"/>
        </authorList>
    </citation>
    <scope>NUCLEOTIDE SEQUENCE</scope>
    <source>
        <strain evidence="3">C57BL/6J</strain>
        <tissue evidence="3">Ovary</tissue>
    </source>
</reference>
<feature type="chain" id="PRO_5012926527" evidence="2">
    <location>
        <begin position="16"/>
        <end position="171"/>
    </location>
</feature>
<reference evidence="3" key="3">
    <citation type="journal article" date="2000" name="Genome Res.">
        <title>RIKEN integrated sequence analysis (RISA) system--384-format sequencing pipeline with 384 multicapillary sequencer.</title>
        <authorList>
            <person name="Shibata K."/>
            <person name="Itoh M."/>
            <person name="Aizawa K."/>
            <person name="Nagaoka S."/>
            <person name="Sasaki N."/>
            <person name="Carninci P."/>
            <person name="Konno H."/>
            <person name="Akiyama J."/>
            <person name="Nishi K."/>
            <person name="Kitsunai T."/>
            <person name="Tashiro H."/>
            <person name="Itoh M."/>
            <person name="Sumi N."/>
            <person name="Ishii Y."/>
            <person name="Nakamura S."/>
            <person name="Hazama M."/>
            <person name="Nishine T."/>
            <person name="Harada A."/>
            <person name="Yamamoto R."/>
            <person name="Matsumoto H."/>
            <person name="Sakaguchi S."/>
            <person name="Ikegami T."/>
            <person name="Kashiwagi K."/>
            <person name="Fujiwake S."/>
            <person name="Inoue K."/>
            <person name="Togawa Y."/>
            <person name="Izawa M."/>
            <person name="Ohara E."/>
            <person name="Watahiki M."/>
            <person name="Yoneda Y."/>
            <person name="Ishikawa T."/>
            <person name="Ozawa K."/>
            <person name="Tanaka T."/>
            <person name="Matsuura S."/>
            <person name="Kawai J."/>
            <person name="Okazaki Y."/>
            <person name="Muramatsu M."/>
            <person name="Inoue Y."/>
            <person name="Kira A."/>
            <person name="Hayashizaki Y."/>
        </authorList>
    </citation>
    <scope>NUCLEOTIDE SEQUENCE</scope>
    <source>
        <strain evidence="3">C57BL/6J</strain>
        <tissue evidence="3">Ovary</tissue>
    </source>
</reference>
<dbReference type="EMBL" id="AK087755">
    <property type="protein sequence ID" value="BAC39992.1"/>
    <property type="molecule type" value="mRNA"/>
</dbReference>
<feature type="signal peptide" evidence="2">
    <location>
        <begin position="1"/>
        <end position="15"/>
    </location>
</feature>
<evidence type="ECO:0000256" key="1">
    <source>
        <dbReference type="SAM" id="MobiDB-lite"/>
    </source>
</evidence>
<evidence type="ECO:0000256" key="2">
    <source>
        <dbReference type="SAM" id="SignalP"/>
    </source>
</evidence>
<proteinExistence type="evidence at transcript level"/>
<keyword evidence="2" id="KW-0732">Signal</keyword>
<reference evidence="3" key="1">
    <citation type="journal article" date="1999" name="Methods Enzymol.">
        <title>High-efficiency full-length cDNA cloning.</title>
        <authorList>
            <person name="Carninci P."/>
            <person name="Hayashizaki Y."/>
        </authorList>
    </citation>
    <scope>NUCLEOTIDE SEQUENCE</scope>
    <source>
        <strain evidence="3">C57BL/6J</strain>
        <tissue evidence="3">Ovary</tissue>
    </source>
</reference>
<evidence type="ECO:0000313" key="3">
    <source>
        <dbReference type="EMBL" id="BAC39992.1"/>
    </source>
</evidence>
<reference evidence="3" key="7">
    <citation type="journal article" date="2005" name="Science">
        <title>The Transcriptional Landscape of the Mammalian Genome.</title>
        <authorList>
            <consortium name="The FANTOM Consortium"/>
            <consortium name="Riken Genome Exploration Research Group and Genome Science Group (Genome Network Project Core Group)"/>
        </authorList>
    </citation>
    <scope>NUCLEOTIDE SEQUENCE</scope>
    <source>
        <strain evidence="3">C57BL/6J</strain>
        <tissue evidence="3">Ovary</tissue>
    </source>
</reference>
<reference evidence="3" key="5">
    <citation type="journal article" date="2002" name="Nature">
        <title>Analysis of the mouse transcriptome based on functional annotation of 60,770 full-length cDNAs.</title>
        <authorList>
            <consortium name="The FANTOM Consortium and the RIKEN Genome Exploration Research Group Phase I and II Team"/>
        </authorList>
    </citation>
    <scope>NUCLEOTIDE SEQUENCE</scope>
    <source>
        <strain evidence="3">C57BL/6J</strain>
        <tissue evidence="3">Ovary</tissue>
    </source>
</reference>
<reference evidence="3" key="2">
    <citation type="journal article" date="2000" name="Genome Res.">
        <title>Normalization and subtraction of cap-trapper-selected cDNAs to prepare full-length cDNA libraries for rapid discovery of new genes.</title>
        <authorList>
            <person name="Carninci P."/>
            <person name="Shibata Y."/>
            <person name="Hayatsu N."/>
            <person name="Sugahara Y."/>
            <person name="Shibata K."/>
            <person name="Itoh M."/>
            <person name="Konno H."/>
            <person name="Okazaki Y."/>
            <person name="Muramatsu M."/>
            <person name="Hayashizaki Y."/>
        </authorList>
    </citation>
    <scope>NUCLEOTIDE SEQUENCE</scope>
    <source>
        <strain evidence="3">C57BL/6J</strain>
        <tissue evidence="3">Ovary</tissue>
    </source>
</reference>
<dbReference type="HOGENOM" id="CLU_1566512_0_0_1"/>
<feature type="non-terminal residue" evidence="3">
    <location>
        <position position="1"/>
    </location>
</feature>
<dbReference type="AGR" id="MGI:1922623"/>
<dbReference type="AlphaFoldDB" id="Q8C2X6"/>
<protein>
    <submittedName>
        <fullName evidence="3">Uncharacterized protein</fullName>
    </submittedName>
</protein>
<organism evidence="3">
    <name type="scientific">Mus musculus</name>
    <name type="common">Mouse</name>
    <dbReference type="NCBI Taxonomy" id="10090"/>
    <lineage>
        <taxon>Eukaryota</taxon>
        <taxon>Metazoa</taxon>
        <taxon>Chordata</taxon>
        <taxon>Craniata</taxon>
        <taxon>Vertebrata</taxon>
        <taxon>Euteleostomi</taxon>
        <taxon>Mammalia</taxon>
        <taxon>Eutheria</taxon>
        <taxon>Euarchontoglires</taxon>
        <taxon>Glires</taxon>
        <taxon>Rodentia</taxon>
        <taxon>Myomorpha</taxon>
        <taxon>Muroidea</taxon>
        <taxon>Muridae</taxon>
        <taxon>Murinae</taxon>
        <taxon>Mus</taxon>
        <taxon>Mus</taxon>
    </lineage>
</organism>
<reference evidence="3" key="8">
    <citation type="journal article" date="2005" name="Science">
        <title>Antisense Transcription in the Mammalian Transcriptome.</title>
        <authorList>
            <consortium name="RIKEN Genome Exploration Research Group and Genome Science Group (Genome Network Project Core Group) and the FANTOM Consortium"/>
        </authorList>
    </citation>
    <scope>NUCLEOTIDE SEQUENCE</scope>
    <source>
        <strain evidence="3">C57BL/6J</strain>
        <tissue evidence="3">Ovary</tissue>
    </source>
</reference>
<evidence type="ECO:0000313" key="4">
    <source>
        <dbReference type="MGI" id="MGI:1922623"/>
    </source>
</evidence>
<name>Q8C2X6_MOUSE</name>
<gene>
    <name evidence="4" type="primary">4930597O21Rik</name>
</gene>
<feature type="region of interest" description="Disordered" evidence="1">
    <location>
        <begin position="14"/>
        <end position="58"/>
    </location>
</feature>
<dbReference type="MGI" id="MGI:1922623">
    <property type="gene designation" value="4930597O21Rik"/>
</dbReference>
<accession>Q8C2X6</accession>
<reference evidence="3" key="6">
    <citation type="submission" date="2002-04" db="EMBL/GenBank/DDBJ databases">
        <authorList>
            <person name="Adachi J."/>
            <person name="Aizawa K."/>
            <person name="Akimura T."/>
            <person name="Arakawa T."/>
            <person name="Bono H."/>
            <person name="Carninci P."/>
            <person name="Fukuda S."/>
            <person name="Furuno M."/>
            <person name="Hanagaki T."/>
            <person name="Hara A."/>
            <person name="Hashizume W."/>
            <person name="Hayashida K."/>
            <person name="Hayatsu N."/>
            <person name="Hiramoto K."/>
            <person name="Hiraoka T."/>
            <person name="Hirozane T."/>
            <person name="Hori F."/>
            <person name="Imotani K."/>
            <person name="Ishii Y."/>
            <person name="Itoh M."/>
            <person name="Kagawa I."/>
            <person name="Kasukawa T."/>
            <person name="Katoh H."/>
            <person name="Kawai J."/>
            <person name="Kojima Y."/>
            <person name="Kondo S."/>
            <person name="Konno H."/>
            <person name="Kouda M."/>
            <person name="Koya S."/>
            <person name="Kurihara C."/>
            <person name="Matsuyama T."/>
            <person name="Miyazaki A."/>
            <person name="Murata M."/>
            <person name="Nakamura M."/>
            <person name="Nishi K."/>
            <person name="Nomura K."/>
            <person name="Numazaki R."/>
            <person name="Ohno M."/>
            <person name="Ohsato N."/>
            <person name="Okazaki Y."/>
            <person name="Saito R."/>
            <person name="Saitoh H."/>
            <person name="Sakai C."/>
            <person name="Sakai K."/>
            <person name="Sakazume N."/>
            <person name="Sano H."/>
            <person name="Sasaki D."/>
            <person name="Shibata K."/>
            <person name="Shinagawa A."/>
            <person name="Shiraki T."/>
            <person name="Sogabe Y."/>
            <person name="Tagami M."/>
            <person name="Tagawa A."/>
            <person name="Takahashi F."/>
            <person name="Takaku-Akahira S."/>
            <person name="Takeda Y."/>
            <person name="Tanaka T."/>
            <person name="Tomaru A."/>
            <person name="Toya T."/>
            <person name="Yasunishi A."/>
            <person name="Muramatsu M."/>
            <person name="Hayashizaki Y."/>
        </authorList>
    </citation>
    <scope>NUCLEOTIDE SEQUENCE</scope>
    <source>
        <strain evidence="3">C57BL/6J</strain>
        <tissue evidence="3">Ovary</tissue>
    </source>
</reference>
<sequence length="171" mass="18070">SLFAVVAAAAAAAAAWESGSPRSRDRPTSPPYSAPAPPLARGRGARPGGRGCRRHPLRSGPRAWDVVAAPNCGRRGSGHACPRLGWCSSLRCGGPGQPREATTIHHHQDHTPQSPGCEDELCQTPHKSGALIQKGLRKRPPSYLKDSGATGRLFPRNGVLGNTWLIQIVTV</sequence>
<feature type="compositionally biased region" description="Pro residues" evidence="1">
    <location>
        <begin position="28"/>
        <end position="38"/>
    </location>
</feature>